<dbReference type="EMBL" id="KL363219">
    <property type="protein sequence ID" value="KFD53245.1"/>
    <property type="molecule type" value="Genomic_DNA"/>
</dbReference>
<keyword evidence="6" id="KW-1185">Reference proteome</keyword>
<accession>A0A085N7U6</accession>
<feature type="compositionally biased region" description="Basic and acidic residues" evidence="3">
    <location>
        <begin position="129"/>
        <end position="138"/>
    </location>
</feature>
<name>A0A085N7U6_9BILA</name>
<sequence>MNADADDAVVVNTSPSGNVSFEVIFKPPKNASLPSVVASSPTTPTTVDQINEKLKAAEERRLTAELDKVDKAKVEERMAEAAVRRKAMQLEFQQTTQQDIACRMTATQEKRNKLVEQRLERIKIHHKRIDGARNKTEEERDTDIDLVGRNTSSPDEEEDVKTD</sequence>
<feature type="compositionally biased region" description="Acidic residues" evidence="3">
    <location>
        <begin position="154"/>
        <end position="163"/>
    </location>
</feature>
<evidence type="ECO:0000313" key="4">
    <source>
        <dbReference type="EMBL" id="KFD53245.1"/>
    </source>
</evidence>
<feature type="coiled-coil region" evidence="2">
    <location>
        <begin position="47"/>
        <end position="91"/>
    </location>
</feature>
<dbReference type="PANTHER" id="PTHR10104:SF1">
    <property type="entry name" value="STATHMIN, ISOFORM D"/>
    <property type="match status" value="1"/>
</dbReference>
<dbReference type="GO" id="GO:0007019">
    <property type="term" value="P:microtubule depolymerization"/>
    <property type="evidence" value="ECO:0007669"/>
    <property type="project" value="TreeGrafter"/>
</dbReference>
<protein>
    <recommendedName>
        <fullName evidence="1">Stathmin</fullName>
    </recommendedName>
</protein>
<evidence type="ECO:0000256" key="2">
    <source>
        <dbReference type="SAM" id="Coils"/>
    </source>
</evidence>
<dbReference type="GO" id="GO:0031175">
    <property type="term" value="P:neuron projection development"/>
    <property type="evidence" value="ECO:0007669"/>
    <property type="project" value="TreeGrafter"/>
</dbReference>
<dbReference type="EMBL" id="KL367536">
    <property type="protein sequence ID" value="KFD65542.1"/>
    <property type="molecule type" value="Genomic_DNA"/>
</dbReference>
<dbReference type="GO" id="GO:0015631">
    <property type="term" value="F:tubulin binding"/>
    <property type="evidence" value="ECO:0007669"/>
    <property type="project" value="TreeGrafter"/>
</dbReference>
<dbReference type="Proteomes" id="UP000030758">
    <property type="component" value="Unassembled WGS sequence"/>
</dbReference>
<dbReference type="Pfam" id="PF00836">
    <property type="entry name" value="Stathmin"/>
    <property type="match status" value="1"/>
</dbReference>
<reference evidence="5 6" key="1">
    <citation type="journal article" date="2014" name="Nat. Genet.">
        <title>Genome and transcriptome of the porcine whipworm Trichuris suis.</title>
        <authorList>
            <person name="Jex A.R."/>
            <person name="Nejsum P."/>
            <person name="Schwarz E.M."/>
            <person name="Hu L."/>
            <person name="Young N.D."/>
            <person name="Hall R.S."/>
            <person name="Korhonen P.K."/>
            <person name="Liao S."/>
            <person name="Thamsborg S."/>
            <person name="Xia J."/>
            <person name="Xu P."/>
            <person name="Wang S."/>
            <person name="Scheerlinck J.P."/>
            <person name="Hofmann A."/>
            <person name="Sternberg P.W."/>
            <person name="Wang J."/>
            <person name="Gasser R.B."/>
        </authorList>
    </citation>
    <scope>NUCLEOTIDE SEQUENCE [LARGE SCALE GENOMIC DNA]</scope>
    <source>
        <strain evidence="5">DCEP-RM93F</strain>
        <strain evidence="4">DCEP-RM93M</strain>
    </source>
</reference>
<dbReference type="Proteomes" id="UP000030764">
    <property type="component" value="Unassembled WGS sequence"/>
</dbReference>
<feature type="region of interest" description="Disordered" evidence="3">
    <location>
        <begin position="124"/>
        <end position="163"/>
    </location>
</feature>
<dbReference type="Gene3D" id="6.10.280.30">
    <property type="match status" value="1"/>
</dbReference>
<dbReference type="SUPFAM" id="SSF101494">
    <property type="entry name" value="Stathmin"/>
    <property type="match status" value="1"/>
</dbReference>
<dbReference type="PRINTS" id="PR00345">
    <property type="entry name" value="STATHMIN"/>
</dbReference>
<dbReference type="InterPro" id="IPR036002">
    <property type="entry name" value="Stathmin_sf"/>
</dbReference>
<gene>
    <name evidence="4" type="ORF">M513_05955</name>
    <name evidence="5" type="ORF">M514_05955</name>
</gene>
<dbReference type="InterPro" id="IPR000956">
    <property type="entry name" value="Stathmin_fam"/>
</dbReference>
<dbReference type="PANTHER" id="PTHR10104">
    <property type="entry name" value="STATHMIN"/>
    <property type="match status" value="1"/>
</dbReference>
<organism evidence="5">
    <name type="scientific">Trichuris suis</name>
    <name type="common">pig whipworm</name>
    <dbReference type="NCBI Taxonomy" id="68888"/>
    <lineage>
        <taxon>Eukaryota</taxon>
        <taxon>Metazoa</taxon>
        <taxon>Ecdysozoa</taxon>
        <taxon>Nematoda</taxon>
        <taxon>Enoplea</taxon>
        <taxon>Dorylaimia</taxon>
        <taxon>Trichinellida</taxon>
        <taxon>Trichuridae</taxon>
        <taxon>Trichuris</taxon>
    </lineage>
</organism>
<evidence type="ECO:0000313" key="6">
    <source>
        <dbReference type="Proteomes" id="UP000030764"/>
    </source>
</evidence>
<keyword evidence="2" id="KW-0175">Coiled coil</keyword>
<dbReference type="AlphaFoldDB" id="A0A085N7U6"/>
<evidence type="ECO:0000313" key="5">
    <source>
        <dbReference type="EMBL" id="KFD65542.1"/>
    </source>
</evidence>
<dbReference type="GO" id="GO:0031110">
    <property type="term" value="P:regulation of microtubule polymerization or depolymerization"/>
    <property type="evidence" value="ECO:0007669"/>
    <property type="project" value="InterPro"/>
</dbReference>
<dbReference type="GO" id="GO:0005737">
    <property type="term" value="C:cytoplasm"/>
    <property type="evidence" value="ECO:0007669"/>
    <property type="project" value="TreeGrafter"/>
</dbReference>
<comment type="similarity">
    <text evidence="1">Belongs to the stathmin family.</text>
</comment>
<evidence type="ECO:0000256" key="3">
    <source>
        <dbReference type="SAM" id="MobiDB-lite"/>
    </source>
</evidence>
<dbReference type="GO" id="GO:0043005">
    <property type="term" value="C:neuron projection"/>
    <property type="evidence" value="ECO:0007669"/>
    <property type="project" value="TreeGrafter"/>
</dbReference>
<proteinExistence type="inferred from homology"/>
<evidence type="ECO:0000256" key="1">
    <source>
        <dbReference type="RuleBase" id="RU004388"/>
    </source>
</evidence>